<keyword evidence="2" id="KW-0479">Metal-binding</keyword>
<comment type="caution">
    <text evidence="6">The sequence shown here is derived from an EMBL/GenBank/DDBJ whole genome shotgun (WGS) entry which is preliminary data.</text>
</comment>
<gene>
    <name evidence="6" type="ORF">F5878DRAFT_499240</name>
</gene>
<accession>A0AA38NXQ8</accession>
<sequence length="197" mass="22870">SVVYAFFHAEPDIEFGKDNTADYVVYRCINCGEKVRQGMKTGDRENSPVMKGNLREHVKKCWGQEALDAVSDTTLEKARAAVRESKKKKQTTLTVVVSTVQSWFKSFSTRPPEREKIRVVTARWVAESARPFLIVQDRGYRWLQKEGRPKHYVPNNDMVSRDVKKLYAASKIQLRNELQEYEYLIPVELDCWTSPNH</sequence>
<proteinExistence type="predicted"/>
<dbReference type="Proteomes" id="UP001163846">
    <property type="component" value="Unassembled WGS sequence"/>
</dbReference>
<comment type="subcellular location">
    <subcellularLocation>
        <location evidence="1">Nucleus</location>
    </subcellularLocation>
</comment>
<dbReference type="InterPro" id="IPR052035">
    <property type="entry name" value="ZnF_BED_domain_contain"/>
</dbReference>
<keyword evidence="4" id="KW-0862">Zinc</keyword>
<keyword evidence="7" id="KW-1185">Reference proteome</keyword>
<reference evidence="6" key="1">
    <citation type="submission" date="2022-08" db="EMBL/GenBank/DDBJ databases">
        <authorList>
            <consortium name="DOE Joint Genome Institute"/>
            <person name="Min B."/>
            <person name="Riley R."/>
            <person name="Sierra-Patev S."/>
            <person name="Naranjo-Ortiz M."/>
            <person name="Looney B."/>
            <person name="Konkel Z."/>
            <person name="Slot J.C."/>
            <person name="Sakamoto Y."/>
            <person name="Steenwyk J.L."/>
            <person name="Rokas A."/>
            <person name="Carro J."/>
            <person name="Camarero S."/>
            <person name="Ferreira P."/>
            <person name="Molpeceres G."/>
            <person name="Ruiz-Duenas F.J."/>
            <person name="Serrano A."/>
            <person name="Henrissat B."/>
            <person name="Drula E."/>
            <person name="Hughes K.W."/>
            <person name="Mata J.L."/>
            <person name="Ishikawa N.K."/>
            <person name="Vargas-Isla R."/>
            <person name="Ushijima S."/>
            <person name="Smith C.A."/>
            <person name="Ahrendt S."/>
            <person name="Andreopoulos W."/>
            <person name="He G."/>
            <person name="Labutti K."/>
            <person name="Lipzen A."/>
            <person name="Ng V."/>
            <person name="Sandor L."/>
            <person name="Barry K."/>
            <person name="Martinez A.T."/>
            <person name="Xiao Y."/>
            <person name="Gibbons J.G."/>
            <person name="Terashima K."/>
            <person name="Hibbett D.S."/>
            <person name="Grigoriev I.V."/>
        </authorList>
    </citation>
    <scope>NUCLEOTIDE SEQUENCE</scope>
    <source>
        <strain evidence="6">TFB9207</strain>
    </source>
</reference>
<dbReference type="AlphaFoldDB" id="A0AA38NXQ8"/>
<feature type="non-terminal residue" evidence="6">
    <location>
        <position position="197"/>
    </location>
</feature>
<name>A0AA38NXQ8_9AGAR</name>
<dbReference type="SUPFAM" id="SSF140996">
    <property type="entry name" value="Hermes dimerisation domain"/>
    <property type="match status" value="1"/>
</dbReference>
<protein>
    <submittedName>
        <fullName evidence="6">Uncharacterized protein</fullName>
    </submittedName>
</protein>
<evidence type="ECO:0000313" key="6">
    <source>
        <dbReference type="EMBL" id="KAJ3832579.1"/>
    </source>
</evidence>
<evidence type="ECO:0000256" key="4">
    <source>
        <dbReference type="ARBA" id="ARBA00022833"/>
    </source>
</evidence>
<evidence type="ECO:0000256" key="5">
    <source>
        <dbReference type="ARBA" id="ARBA00023242"/>
    </source>
</evidence>
<evidence type="ECO:0000256" key="1">
    <source>
        <dbReference type="ARBA" id="ARBA00004123"/>
    </source>
</evidence>
<dbReference type="PANTHER" id="PTHR46481">
    <property type="entry name" value="ZINC FINGER BED DOMAIN-CONTAINING PROTEIN 4"/>
    <property type="match status" value="1"/>
</dbReference>
<dbReference type="GO" id="GO:0005634">
    <property type="term" value="C:nucleus"/>
    <property type="evidence" value="ECO:0007669"/>
    <property type="project" value="UniProtKB-SubCell"/>
</dbReference>
<evidence type="ECO:0000256" key="2">
    <source>
        <dbReference type="ARBA" id="ARBA00022723"/>
    </source>
</evidence>
<dbReference type="GO" id="GO:0008270">
    <property type="term" value="F:zinc ion binding"/>
    <property type="evidence" value="ECO:0007669"/>
    <property type="project" value="UniProtKB-KW"/>
</dbReference>
<feature type="non-terminal residue" evidence="6">
    <location>
        <position position="1"/>
    </location>
</feature>
<keyword evidence="5" id="KW-0539">Nucleus</keyword>
<dbReference type="EMBL" id="MU806915">
    <property type="protein sequence ID" value="KAJ3832579.1"/>
    <property type="molecule type" value="Genomic_DNA"/>
</dbReference>
<evidence type="ECO:0000313" key="7">
    <source>
        <dbReference type="Proteomes" id="UP001163846"/>
    </source>
</evidence>
<organism evidence="6 7">
    <name type="scientific">Lentinula raphanica</name>
    <dbReference type="NCBI Taxonomy" id="153919"/>
    <lineage>
        <taxon>Eukaryota</taxon>
        <taxon>Fungi</taxon>
        <taxon>Dikarya</taxon>
        <taxon>Basidiomycota</taxon>
        <taxon>Agaricomycotina</taxon>
        <taxon>Agaricomycetes</taxon>
        <taxon>Agaricomycetidae</taxon>
        <taxon>Agaricales</taxon>
        <taxon>Marasmiineae</taxon>
        <taxon>Omphalotaceae</taxon>
        <taxon>Lentinula</taxon>
    </lineage>
</organism>
<evidence type="ECO:0000256" key="3">
    <source>
        <dbReference type="ARBA" id="ARBA00022771"/>
    </source>
</evidence>
<keyword evidence="3" id="KW-0863">Zinc-finger</keyword>
<dbReference type="PANTHER" id="PTHR46481:SF10">
    <property type="entry name" value="ZINC FINGER BED DOMAIN-CONTAINING PROTEIN 39"/>
    <property type="match status" value="1"/>
</dbReference>